<evidence type="ECO:0000256" key="7">
    <source>
        <dbReference type="ARBA" id="ARBA00023319"/>
    </source>
</evidence>
<keyword evidence="5" id="KW-0574">Periplasm</keyword>
<comment type="similarity">
    <text evidence="2 8">Belongs to the periplasmic pilus chaperone family.</text>
</comment>
<keyword evidence="4" id="KW-0732">Signal</keyword>
<evidence type="ECO:0000256" key="2">
    <source>
        <dbReference type="ARBA" id="ARBA00007399"/>
    </source>
</evidence>
<feature type="domain" description="Pili assembly chaperone C-terminal" evidence="10">
    <location>
        <begin position="152"/>
        <end position="209"/>
    </location>
</feature>
<dbReference type="PROSITE" id="PS00635">
    <property type="entry name" value="PILI_CHAPERONE"/>
    <property type="match status" value="1"/>
</dbReference>
<keyword evidence="7" id="KW-0393">Immunoglobulin domain</keyword>
<evidence type="ECO:0000256" key="1">
    <source>
        <dbReference type="ARBA" id="ARBA00004418"/>
    </source>
</evidence>
<dbReference type="SUPFAM" id="SSF49584">
    <property type="entry name" value="Periplasmic chaperone C-domain"/>
    <property type="match status" value="1"/>
</dbReference>
<keyword evidence="6 8" id="KW-0143">Chaperone</keyword>
<dbReference type="InterPro" id="IPR016148">
    <property type="entry name" value="Pili_assmbl_chaperone_C"/>
</dbReference>
<evidence type="ECO:0000259" key="10">
    <source>
        <dbReference type="Pfam" id="PF02753"/>
    </source>
</evidence>
<dbReference type="PRINTS" id="PR00969">
    <property type="entry name" value="CHAPERONPILI"/>
</dbReference>
<gene>
    <name evidence="11" type="ORF">PL78_12475</name>
</gene>
<evidence type="ECO:0000256" key="4">
    <source>
        <dbReference type="ARBA" id="ARBA00022729"/>
    </source>
</evidence>
<reference evidence="12" key="1">
    <citation type="journal article" date="2016" name="Toxins">
        <title>The Draft Genome Sequence of the Yersinia entomophaga Entomopathogenic Type Strain MH96T.</title>
        <authorList>
            <person name="Hurst M.R."/>
            <person name="Beattie A."/>
            <person name="Altermann E."/>
            <person name="Moraga R.M."/>
            <person name="Harper L.A."/>
            <person name="Calder J."/>
            <person name="Laugraud A."/>
        </authorList>
    </citation>
    <scope>NUCLEOTIDE SEQUENCE [LARGE SCALE GENOMIC DNA]</scope>
    <source>
        <strain evidence="12">MH96</strain>
    </source>
</reference>
<evidence type="ECO:0000256" key="3">
    <source>
        <dbReference type="ARBA" id="ARBA00022558"/>
    </source>
</evidence>
<dbReference type="InterPro" id="IPR016147">
    <property type="entry name" value="Pili_assmbl_chaperone_N"/>
</dbReference>
<dbReference type="EMBL" id="CP010029">
    <property type="protein sequence ID" value="ANI30638.1"/>
    <property type="molecule type" value="Genomic_DNA"/>
</dbReference>
<protein>
    <submittedName>
        <fullName evidence="11">Fimbrial chaperone protein</fullName>
    </submittedName>
</protein>
<dbReference type="InterPro" id="IPR036316">
    <property type="entry name" value="Pili_assmbl_chap_C_dom_sf"/>
</dbReference>
<accession>A0ABN4PUC3</accession>
<evidence type="ECO:0000256" key="5">
    <source>
        <dbReference type="ARBA" id="ARBA00022764"/>
    </source>
</evidence>
<keyword evidence="12" id="KW-1185">Reference proteome</keyword>
<dbReference type="Gene3D" id="2.60.40.10">
    <property type="entry name" value="Immunoglobulins"/>
    <property type="match status" value="2"/>
</dbReference>
<dbReference type="SUPFAM" id="SSF49354">
    <property type="entry name" value="PapD-like"/>
    <property type="match status" value="1"/>
</dbReference>
<name>A0ABN4PUC3_YERET</name>
<comment type="subcellular location">
    <subcellularLocation>
        <location evidence="1 8">Periplasm</location>
    </subcellularLocation>
</comment>
<dbReference type="InterPro" id="IPR018046">
    <property type="entry name" value="Pili_assmbl_chaperone_CS"/>
</dbReference>
<dbReference type="Proteomes" id="UP000266744">
    <property type="component" value="Chromosome"/>
</dbReference>
<dbReference type="InterPro" id="IPR013783">
    <property type="entry name" value="Ig-like_fold"/>
</dbReference>
<dbReference type="InterPro" id="IPR001829">
    <property type="entry name" value="Pili_assmbl_chaperone_bac"/>
</dbReference>
<sequence>MILSMLFIYPAWAGVTVGGTRVIYDGNKKEASISVINSDETKPYLIQSFINSNTKGEKPPFVVTPPLFRLDAGKESTLRIVRTGGHLPEDRESVFYLNVKSIPSVQENEQSTLLIAVKTRIKLFYRPKGIIGDAEEAYKSLMFRRIGNQLEVKNPSNYYVTLGQIRVNGKALAGADMIAPQGVSHFLLPSGLAGCAVKWSSINSYGGVSPEITQKLR</sequence>
<organism evidence="11 12">
    <name type="scientific">Yersinia entomophaga</name>
    <dbReference type="NCBI Taxonomy" id="935293"/>
    <lineage>
        <taxon>Bacteria</taxon>
        <taxon>Pseudomonadati</taxon>
        <taxon>Pseudomonadota</taxon>
        <taxon>Gammaproteobacteria</taxon>
        <taxon>Enterobacterales</taxon>
        <taxon>Yersiniaceae</taxon>
        <taxon>Yersinia</taxon>
    </lineage>
</organism>
<evidence type="ECO:0000313" key="11">
    <source>
        <dbReference type="EMBL" id="ANI30638.1"/>
    </source>
</evidence>
<dbReference type="Pfam" id="PF00345">
    <property type="entry name" value="PapD_N"/>
    <property type="match status" value="1"/>
</dbReference>
<evidence type="ECO:0000256" key="6">
    <source>
        <dbReference type="ARBA" id="ARBA00023186"/>
    </source>
</evidence>
<feature type="domain" description="Pili assembly chaperone N-terminal" evidence="9">
    <location>
        <begin position="14"/>
        <end position="130"/>
    </location>
</feature>
<keyword evidence="3" id="KW-1029">Fimbrium biogenesis</keyword>
<dbReference type="PANTHER" id="PTHR30251">
    <property type="entry name" value="PILUS ASSEMBLY CHAPERONE"/>
    <property type="match status" value="1"/>
</dbReference>
<dbReference type="InterPro" id="IPR050643">
    <property type="entry name" value="Periplasmic_pilus_chap"/>
</dbReference>
<dbReference type="InterPro" id="IPR008962">
    <property type="entry name" value="PapD-like_sf"/>
</dbReference>
<dbReference type="Pfam" id="PF02753">
    <property type="entry name" value="PapD_C"/>
    <property type="match status" value="1"/>
</dbReference>
<proteinExistence type="inferred from homology"/>
<evidence type="ECO:0000259" key="9">
    <source>
        <dbReference type="Pfam" id="PF00345"/>
    </source>
</evidence>
<evidence type="ECO:0000313" key="12">
    <source>
        <dbReference type="Proteomes" id="UP000266744"/>
    </source>
</evidence>
<dbReference type="PANTHER" id="PTHR30251:SF2">
    <property type="entry name" value="FIMBRIAL CHAPERONE YADV-RELATED"/>
    <property type="match status" value="1"/>
</dbReference>
<evidence type="ECO:0000256" key="8">
    <source>
        <dbReference type="RuleBase" id="RU003918"/>
    </source>
</evidence>